<dbReference type="SUPFAM" id="SSF55890">
    <property type="entry name" value="Sporulation response regulatory protein Spo0B"/>
    <property type="match status" value="1"/>
</dbReference>
<dbReference type="Pfam" id="PF14689">
    <property type="entry name" value="SPOB_a"/>
    <property type="match status" value="1"/>
</dbReference>
<reference evidence="6" key="1">
    <citation type="journal article" date="2019" name="Int. J. Syst. Evol. Microbiol.">
        <title>The Global Catalogue of Microorganisms (GCM) 10K type strain sequencing project: providing services to taxonomists for standard genome sequencing and annotation.</title>
        <authorList>
            <consortium name="The Broad Institute Genomics Platform"/>
            <consortium name="The Broad Institute Genome Sequencing Center for Infectious Disease"/>
            <person name="Wu L."/>
            <person name="Ma J."/>
        </authorList>
    </citation>
    <scope>NUCLEOTIDE SEQUENCE [LARGE SCALE GENOMIC DNA]</scope>
    <source>
        <strain evidence="6">CGMCC 4.1434</strain>
    </source>
</reference>
<evidence type="ECO:0000313" key="6">
    <source>
        <dbReference type="Proteomes" id="UP001596109"/>
    </source>
</evidence>
<evidence type="ECO:0000256" key="3">
    <source>
        <dbReference type="ARBA" id="ARBA00022777"/>
    </source>
</evidence>
<keyword evidence="3" id="KW-0418">Kinase</keyword>
<evidence type="ECO:0000256" key="1">
    <source>
        <dbReference type="ARBA" id="ARBA00022553"/>
    </source>
</evidence>
<sequence length="205" mass="23428">MSERFVHTESRSQLAKKGVKVLYCKYDELAVKRLGNELLTTAKALKFARHDFLNELQLILLYIDLGKIPEAKRKILDTTDNMRQMSMLEKLGLPETEIWLTTFAWNYNPFATTMTCDIVTGTRKTQDATVVAYLKRVFDQAVNAVDAGYEYETKVEVRASATDWCIAFTVKGNMTNMQPIPKAEGDMIVEEALSSHQWTFTIRGR</sequence>
<evidence type="ECO:0000256" key="2">
    <source>
        <dbReference type="ARBA" id="ARBA00022679"/>
    </source>
</evidence>
<feature type="domain" description="SpoOB alpha-helical" evidence="4">
    <location>
        <begin position="36"/>
        <end position="90"/>
    </location>
</feature>
<protein>
    <submittedName>
        <fullName evidence="5">Spo0B domain-containing protein</fullName>
    </submittedName>
</protein>
<keyword evidence="1" id="KW-0597">Phosphoprotein</keyword>
<name>A0ABW0TNU2_9BACL</name>
<evidence type="ECO:0000313" key="5">
    <source>
        <dbReference type="EMBL" id="MFC5591130.1"/>
    </source>
</evidence>
<dbReference type="InterPro" id="IPR016120">
    <property type="entry name" value="Sig_transdc_His_kin_SpoOB"/>
</dbReference>
<dbReference type="Gene3D" id="1.10.287.130">
    <property type="match status" value="1"/>
</dbReference>
<gene>
    <name evidence="5" type="ORF">ACFPRA_19810</name>
</gene>
<keyword evidence="2" id="KW-0808">Transferase</keyword>
<proteinExistence type="predicted"/>
<dbReference type="RefSeq" id="WP_381438535.1">
    <property type="nucleotide sequence ID" value="NZ_JBHSNO010000015.1"/>
</dbReference>
<comment type="caution">
    <text evidence="5">The sequence shown here is derived from an EMBL/GenBank/DDBJ whole genome shotgun (WGS) entry which is preliminary data.</text>
</comment>
<evidence type="ECO:0000259" key="4">
    <source>
        <dbReference type="Pfam" id="PF14689"/>
    </source>
</evidence>
<accession>A0ABW0TNU2</accession>
<keyword evidence="6" id="KW-1185">Reference proteome</keyword>
<dbReference type="InterPro" id="IPR039506">
    <property type="entry name" value="SPOB_a"/>
</dbReference>
<organism evidence="5 6">
    <name type="scientific">Sporosarcina soli</name>
    <dbReference type="NCBI Taxonomy" id="334736"/>
    <lineage>
        <taxon>Bacteria</taxon>
        <taxon>Bacillati</taxon>
        <taxon>Bacillota</taxon>
        <taxon>Bacilli</taxon>
        <taxon>Bacillales</taxon>
        <taxon>Caryophanaceae</taxon>
        <taxon>Sporosarcina</taxon>
    </lineage>
</organism>
<dbReference type="Proteomes" id="UP001596109">
    <property type="component" value="Unassembled WGS sequence"/>
</dbReference>
<dbReference type="EMBL" id="JBHSNO010000015">
    <property type="protein sequence ID" value="MFC5591130.1"/>
    <property type="molecule type" value="Genomic_DNA"/>
</dbReference>